<dbReference type="InterPro" id="IPR014094">
    <property type="entry name" value="LpoB"/>
</dbReference>
<accession>A0A242NX46</accession>
<dbReference type="GO" id="GO:0031241">
    <property type="term" value="C:periplasmic side of cell outer membrane"/>
    <property type="evidence" value="ECO:0007669"/>
    <property type="project" value="TreeGrafter"/>
</dbReference>
<proteinExistence type="predicted"/>
<dbReference type="EMBL" id="NASK01000058">
    <property type="protein sequence ID" value="OTQ53489.1"/>
    <property type="molecule type" value="Genomic_DNA"/>
</dbReference>
<feature type="region of interest" description="Disordered" evidence="1">
    <location>
        <begin position="187"/>
        <end position="207"/>
    </location>
</feature>
<dbReference type="OrthoDB" id="6466283at2"/>
<dbReference type="Gene3D" id="3.40.50.10610">
    <property type="entry name" value="ABC-type transport auxiliary lipoprotein component"/>
    <property type="match status" value="1"/>
</dbReference>
<dbReference type="GO" id="GO:0009252">
    <property type="term" value="P:peptidoglycan biosynthetic process"/>
    <property type="evidence" value="ECO:0007669"/>
    <property type="project" value="TreeGrafter"/>
</dbReference>
<dbReference type="RefSeq" id="WP_065613411.1">
    <property type="nucleotide sequence ID" value="NZ_LZGQ01000001.1"/>
</dbReference>
<dbReference type="PANTHER" id="PTHR40593:SF1">
    <property type="entry name" value="PENICILLIN-BINDING PROTEIN ACTIVATOR LPOB"/>
    <property type="match status" value="1"/>
</dbReference>
<dbReference type="PANTHER" id="PTHR40593">
    <property type="entry name" value="PENICILLIN-BINDING PROTEIN ACTIVATOR LPOB"/>
    <property type="match status" value="1"/>
</dbReference>
<comment type="caution">
    <text evidence="2">The sequence shown here is derived from an EMBL/GenBank/DDBJ whole genome shotgun (WGS) entry which is preliminary data.</text>
</comment>
<protein>
    <recommendedName>
        <fullName evidence="4">Penicillin-binding protein activator LpoB</fullName>
    </recommendedName>
</protein>
<dbReference type="Pfam" id="PF13036">
    <property type="entry name" value="LpoB"/>
    <property type="match status" value="1"/>
</dbReference>
<sequence length="207" mass="22505">MKQFKHIVGMGMLAFSLAGCQLLGYNQKTEVNPPVEIPDNTGVVDTPPQIVKTTDWNDILSPVVNKILQSSSAIEGNKLLLISDIQNRSGDYLATNQIDTTLHNILNKQSIFSVADRQSISQAKQALGISVDDKLVSRSKMIGLAKSINAGYVLFTTLYKLPTENEDANLSMELLSTQTGEILQRVTTKDIQSKNSANPDNAQGAAE</sequence>
<dbReference type="AlphaFoldDB" id="A0A242NX46"/>
<reference evidence="2 3" key="1">
    <citation type="submission" date="2017-03" db="EMBL/GenBank/DDBJ databases">
        <title>Comparative genomics of honeybee gut symbionts reveal geographically distinct and subgroup specific antibiotic resistance.</title>
        <authorList>
            <person name="Ludvigsen J."/>
            <person name="Porcellato D."/>
            <person name="Labee-Lund T.M."/>
            <person name="Amdam G.V."/>
            <person name="Rudi K."/>
        </authorList>
    </citation>
    <scope>NUCLEOTIDE SEQUENCE [LARGE SCALE GENOMIC DNA]</scope>
    <source>
        <strain evidence="2 3">A-4-12</strain>
    </source>
</reference>
<dbReference type="GO" id="GO:0030234">
    <property type="term" value="F:enzyme regulator activity"/>
    <property type="evidence" value="ECO:0007669"/>
    <property type="project" value="TreeGrafter"/>
</dbReference>
<evidence type="ECO:0000313" key="3">
    <source>
        <dbReference type="Proteomes" id="UP000194968"/>
    </source>
</evidence>
<gene>
    <name evidence="2" type="ORF">B6D06_00890</name>
</gene>
<organism evidence="2 3">
    <name type="scientific">Gilliamella apis</name>
    <dbReference type="NCBI Taxonomy" id="1970738"/>
    <lineage>
        <taxon>Bacteria</taxon>
        <taxon>Pseudomonadati</taxon>
        <taxon>Pseudomonadota</taxon>
        <taxon>Gammaproteobacteria</taxon>
        <taxon>Orbales</taxon>
        <taxon>Orbaceae</taxon>
        <taxon>Gilliamella</taxon>
    </lineage>
</organism>
<dbReference type="PROSITE" id="PS51257">
    <property type="entry name" value="PROKAR_LIPOPROTEIN"/>
    <property type="match status" value="1"/>
</dbReference>
<name>A0A242NX46_9GAMM</name>
<evidence type="ECO:0000256" key="1">
    <source>
        <dbReference type="SAM" id="MobiDB-lite"/>
    </source>
</evidence>
<evidence type="ECO:0008006" key="4">
    <source>
        <dbReference type="Google" id="ProtNLM"/>
    </source>
</evidence>
<dbReference type="Proteomes" id="UP000194968">
    <property type="component" value="Unassembled WGS sequence"/>
</dbReference>
<evidence type="ECO:0000313" key="2">
    <source>
        <dbReference type="EMBL" id="OTQ53489.1"/>
    </source>
</evidence>